<feature type="compositionally biased region" description="Basic and acidic residues" evidence="1">
    <location>
        <begin position="64"/>
        <end position="73"/>
    </location>
</feature>
<feature type="compositionally biased region" description="Acidic residues" evidence="1">
    <location>
        <begin position="84"/>
        <end position="110"/>
    </location>
</feature>
<name>A0AAD9EBZ8_9PEZI</name>
<feature type="compositionally biased region" description="Basic and acidic residues" evidence="1">
    <location>
        <begin position="33"/>
        <end position="43"/>
    </location>
</feature>
<feature type="region of interest" description="Disordered" evidence="1">
    <location>
        <begin position="1"/>
        <end position="110"/>
    </location>
</feature>
<feature type="compositionally biased region" description="Basic and acidic residues" evidence="1">
    <location>
        <begin position="1"/>
        <end position="26"/>
    </location>
</feature>
<evidence type="ECO:0000313" key="2">
    <source>
        <dbReference type="EMBL" id="KAK1842147.1"/>
    </source>
</evidence>
<proteinExistence type="predicted"/>
<evidence type="ECO:0000256" key="1">
    <source>
        <dbReference type="SAM" id="MobiDB-lite"/>
    </source>
</evidence>
<dbReference type="AlphaFoldDB" id="A0AAD9EBZ8"/>
<sequence>MFKEDMLRKQWAEVEREQGPENKDGHVASQARGIREATFETRRGLRYPAGSEIPTSKPGQYEMGRAERRHGEKACLASQIIVADDGDDGEEGDDKNGEDENGNDDDDKQR</sequence>
<gene>
    <name evidence="2" type="ORF">CCHR01_15234</name>
</gene>
<dbReference type="Proteomes" id="UP001243330">
    <property type="component" value="Unassembled WGS sequence"/>
</dbReference>
<accession>A0AAD9EBZ8</accession>
<dbReference type="EMBL" id="JAQOWY010000432">
    <property type="protein sequence ID" value="KAK1842147.1"/>
    <property type="molecule type" value="Genomic_DNA"/>
</dbReference>
<keyword evidence="3" id="KW-1185">Reference proteome</keyword>
<comment type="caution">
    <text evidence="2">The sequence shown here is derived from an EMBL/GenBank/DDBJ whole genome shotgun (WGS) entry which is preliminary data.</text>
</comment>
<organism evidence="2 3">
    <name type="scientific">Colletotrichum chrysophilum</name>
    <dbReference type="NCBI Taxonomy" id="1836956"/>
    <lineage>
        <taxon>Eukaryota</taxon>
        <taxon>Fungi</taxon>
        <taxon>Dikarya</taxon>
        <taxon>Ascomycota</taxon>
        <taxon>Pezizomycotina</taxon>
        <taxon>Sordariomycetes</taxon>
        <taxon>Hypocreomycetidae</taxon>
        <taxon>Glomerellales</taxon>
        <taxon>Glomerellaceae</taxon>
        <taxon>Colletotrichum</taxon>
        <taxon>Colletotrichum gloeosporioides species complex</taxon>
    </lineage>
</organism>
<protein>
    <submittedName>
        <fullName evidence="2">Uncharacterized protein</fullName>
    </submittedName>
</protein>
<reference evidence="2" key="1">
    <citation type="submission" date="2023-01" db="EMBL/GenBank/DDBJ databases">
        <title>Colletotrichum chrysophilum M932 genome sequence.</title>
        <authorList>
            <person name="Baroncelli R."/>
        </authorList>
    </citation>
    <scope>NUCLEOTIDE SEQUENCE</scope>
    <source>
        <strain evidence="2">M932</strain>
    </source>
</reference>
<evidence type="ECO:0000313" key="3">
    <source>
        <dbReference type="Proteomes" id="UP001243330"/>
    </source>
</evidence>